<evidence type="ECO:0008006" key="3">
    <source>
        <dbReference type="Google" id="ProtNLM"/>
    </source>
</evidence>
<dbReference type="KEGG" id="bts:Btus_1657"/>
<evidence type="ECO:0000313" key="2">
    <source>
        <dbReference type="Proteomes" id="UP000002368"/>
    </source>
</evidence>
<dbReference type="STRING" id="562970.Btus_1657"/>
<reference evidence="1 2" key="1">
    <citation type="journal article" date="2011" name="Stand. Genomic Sci.">
        <title>Complete genome sequence of the thermophilic, hydrogen-oxidizing Bacillus tusciae type strain (T2) and reclassification in the new genus, Kyrpidia gen. nov. as Kyrpidia tusciae comb. nov. and emendation of the family Alicyclobacillaceae da Costa and Rainey, 2010.</title>
        <authorList>
            <person name="Klenk H.P."/>
            <person name="Lapidus A."/>
            <person name="Chertkov O."/>
            <person name="Copeland A."/>
            <person name="Del Rio T.G."/>
            <person name="Nolan M."/>
            <person name="Lucas S."/>
            <person name="Chen F."/>
            <person name="Tice H."/>
            <person name="Cheng J.F."/>
            <person name="Han C."/>
            <person name="Bruce D."/>
            <person name="Goodwin L."/>
            <person name="Pitluck S."/>
            <person name="Pati A."/>
            <person name="Ivanova N."/>
            <person name="Mavromatis K."/>
            <person name="Daum C."/>
            <person name="Chen A."/>
            <person name="Palaniappan K."/>
            <person name="Chang Y.J."/>
            <person name="Land M."/>
            <person name="Hauser L."/>
            <person name="Jeffries C.D."/>
            <person name="Detter J.C."/>
            <person name="Rohde M."/>
            <person name="Abt B."/>
            <person name="Pukall R."/>
            <person name="Goker M."/>
            <person name="Bristow J."/>
            <person name="Markowitz V."/>
            <person name="Hugenholtz P."/>
            <person name="Eisen J.A."/>
        </authorList>
    </citation>
    <scope>NUCLEOTIDE SEQUENCE [LARGE SCALE GENOMIC DNA]</scope>
    <source>
        <strain evidence="1 2">DSM 2912</strain>
    </source>
</reference>
<organism evidence="1 2">
    <name type="scientific">Kyrpidia tusciae (strain DSM 2912 / NBRC 15312 / T2)</name>
    <name type="common">Bacillus tusciae</name>
    <dbReference type="NCBI Taxonomy" id="562970"/>
    <lineage>
        <taxon>Bacteria</taxon>
        <taxon>Bacillati</taxon>
        <taxon>Bacillota</taxon>
        <taxon>Bacilli</taxon>
        <taxon>Bacillales</taxon>
        <taxon>Alicyclobacillaceae</taxon>
        <taxon>Kyrpidia</taxon>
    </lineage>
</organism>
<dbReference type="eggNOG" id="ENOG502ZP0Z">
    <property type="taxonomic scope" value="Bacteria"/>
</dbReference>
<gene>
    <name evidence="1" type="ordered locus">Btus_1657</name>
</gene>
<accession>D5WPV5</accession>
<sequence>MIGPALRQWDSHHAIHEAAWLEAEELTRNLEDCIAQRELHQAADMARILLEHWETRTLRHAQSEEEGWYREVVAENPAMEAEVIALCRDHELMRTLVSQVTKLLQTEGAMDAILRRFEALLLLVSLHSRDEETRLLVRRQGDKSDDRREGGAQ</sequence>
<protein>
    <recommendedName>
        <fullName evidence="3">Hemerythrin-like domain-containing protein</fullName>
    </recommendedName>
</protein>
<dbReference type="OrthoDB" id="2678857at2"/>
<dbReference type="HOGENOM" id="CLU_150014_0_0_9"/>
<dbReference type="Gene3D" id="1.20.120.520">
    <property type="entry name" value="nmb1532 protein domain like"/>
    <property type="match status" value="1"/>
</dbReference>
<evidence type="ECO:0000313" key="1">
    <source>
        <dbReference type="EMBL" id="ADG06364.1"/>
    </source>
</evidence>
<dbReference type="RefSeq" id="WP_013075651.1">
    <property type="nucleotide sequence ID" value="NC_014098.1"/>
</dbReference>
<keyword evidence="2" id="KW-1185">Reference proteome</keyword>
<name>D5WPV5_KYRT2</name>
<dbReference type="Proteomes" id="UP000002368">
    <property type="component" value="Chromosome"/>
</dbReference>
<dbReference type="EMBL" id="CP002017">
    <property type="protein sequence ID" value="ADG06364.1"/>
    <property type="molecule type" value="Genomic_DNA"/>
</dbReference>
<proteinExistence type="predicted"/>
<dbReference type="AlphaFoldDB" id="D5WPV5"/>